<dbReference type="AlphaFoldDB" id="A0AAW4JD60"/>
<dbReference type="RefSeq" id="WP_171287588.1">
    <property type="nucleotide sequence ID" value="NZ_CP030880.1"/>
</dbReference>
<feature type="transmembrane region" description="Helical" evidence="1">
    <location>
        <begin position="12"/>
        <end position="30"/>
    </location>
</feature>
<accession>A0AAW4JD60</accession>
<keyword evidence="1" id="KW-0472">Membrane</keyword>
<evidence type="ECO:0008006" key="4">
    <source>
        <dbReference type="Google" id="ProtNLM"/>
    </source>
</evidence>
<gene>
    <name evidence="2" type="ORF">J5N55_06265</name>
</gene>
<sequence>MLKIRQNNFKLIIIFFFSTIIFLGGCIHFSQSEMQPAHIEGIFWQPDLATTPPKGNWNLLGVSTFVPQWSIVQSKSWFDHDTGFVKWDKNINLQQLNQNAWASEIILGLAGEYDEKLARSQVMLLAQNSKQLIAHTQSIPLKGYYFPVEADPTWLGVGILGQALTQLPKPLWVSIYSADEMPTHYDVWLKSWLPEQTNVFFQDGVGVGTRSPEQARIILDELQHEFGKDKITIVLEAFRATKSGHFRAAYPWEIIQQLKAYEGQKVYIFDGPHYMSRINVYMIALWYKLKYRS</sequence>
<keyword evidence="1" id="KW-0812">Transmembrane</keyword>
<comment type="caution">
    <text evidence="2">The sequence shown here is derived from an EMBL/GenBank/DDBJ whole genome shotgun (WGS) entry which is preliminary data.</text>
</comment>
<evidence type="ECO:0000256" key="1">
    <source>
        <dbReference type="SAM" id="Phobius"/>
    </source>
</evidence>
<organism evidence="2 3">
    <name type="scientific">Acinetobacter haemolyticus</name>
    <dbReference type="NCBI Taxonomy" id="29430"/>
    <lineage>
        <taxon>Bacteria</taxon>
        <taxon>Pseudomonadati</taxon>
        <taxon>Pseudomonadota</taxon>
        <taxon>Gammaproteobacteria</taxon>
        <taxon>Moraxellales</taxon>
        <taxon>Moraxellaceae</taxon>
        <taxon>Acinetobacter</taxon>
    </lineage>
</organism>
<dbReference type="Proteomes" id="UP000670925">
    <property type="component" value="Unassembled WGS sequence"/>
</dbReference>
<keyword evidence="1" id="KW-1133">Transmembrane helix</keyword>
<dbReference type="PROSITE" id="PS51257">
    <property type="entry name" value="PROKAR_LIPOPROTEIN"/>
    <property type="match status" value="1"/>
</dbReference>
<proteinExistence type="predicted"/>
<dbReference type="GeneID" id="56329819"/>
<dbReference type="EMBL" id="JAGFOT010000005">
    <property type="protein sequence ID" value="MBO3657690.1"/>
    <property type="molecule type" value="Genomic_DNA"/>
</dbReference>
<evidence type="ECO:0000313" key="2">
    <source>
        <dbReference type="EMBL" id="MBO3657690.1"/>
    </source>
</evidence>
<protein>
    <recommendedName>
        <fullName evidence="4">DUF3142 domain-containing protein</fullName>
    </recommendedName>
</protein>
<name>A0AAW4JD60_ACIHA</name>
<evidence type="ECO:0000313" key="3">
    <source>
        <dbReference type="Proteomes" id="UP000670925"/>
    </source>
</evidence>
<reference evidence="2" key="1">
    <citation type="submission" date="2021-03" db="EMBL/GenBank/DDBJ databases">
        <title>Acinetobacter spp. whole-genome sequenced from Terengganu.</title>
        <authorList>
            <person name="Mohd Rani F."/>
        </authorList>
    </citation>
    <scope>NUCLEOTIDE SEQUENCE</scope>
    <source>
        <strain evidence="2">AC1502</strain>
    </source>
</reference>